<dbReference type="EMBL" id="OC887917">
    <property type="protein sequence ID" value="CAD7645144.1"/>
    <property type="molecule type" value="Genomic_DNA"/>
</dbReference>
<protein>
    <submittedName>
        <fullName evidence="2">Uncharacterized protein</fullName>
    </submittedName>
</protein>
<organism evidence="2">
    <name type="scientific">Medioppia subpectinata</name>
    <dbReference type="NCBI Taxonomy" id="1979941"/>
    <lineage>
        <taxon>Eukaryota</taxon>
        <taxon>Metazoa</taxon>
        <taxon>Ecdysozoa</taxon>
        <taxon>Arthropoda</taxon>
        <taxon>Chelicerata</taxon>
        <taxon>Arachnida</taxon>
        <taxon>Acari</taxon>
        <taxon>Acariformes</taxon>
        <taxon>Sarcoptiformes</taxon>
        <taxon>Oribatida</taxon>
        <taxon>Brachypylina</taxon>
        <taxon>Oppioidea</taxon>
        <taxon>Oppiidae</taxon>
        <taxon>Medioppia</taxon>
    </lineage>
</organism>
<proteinExistence type="predicted"/>
<keyword evidence="3" id="KW-1185">Reference proteome</keyword>
<name>A0A7R9LNW0_9ACAR</name>
<evidence type="ECO:0000313" key="2">
    <source>
        <dbReference type="EMBL" id="CAD7645144.1"/>
    </source>
</evidence>
<evidence type="ECO:0000313" key="3">
    <source>
        <dbReference type="Proteomes" id="UP000759131"/>
    </source>
</evidence>
<dbReference type="OrthoDB" id="4142200at2759"/>
<dbReference type="AlphaFoldDB" id="A0A7R9LNW0"/>
<keyword evidence="1" id="KW-0732">Signal</keyword>
<feature type="signal peptide" evidence="1">
    <location>
        <begin position="1"/>
        <end position="25"/>
    </location>
</feature>
<gene>
    <name evidence="2" type="ORF">OSB1V03_LOCUS20368</name>
</gene>
<evidence type="ECO:0000256" key="1">
    <source>
        <dbReference type="SAM" id="SignalP"/>
    </source>
</evidence>
<feature type="chain" id="PRO_5036211253" evidence="1">
    <location>
        <begin position="26"/>
        <end position="64"/>
    </location>
</feature>
<dbReference type="EMBL" id="CAJPIZ010033342">
    <property type="protein sequence ID" value="CAG2120421.1"/>
    <property type="molecule type" value="Genomic_DNA"/>
</dbReference>
<dbReference type="Proteomes" id="UP000759131">
    <property type="component" value="Unassembled WGS sequence"/>
</dbReference>
<sequence>MACLASQMASVLLGCAIGWSGSALADMGRSDSRPYLTNSAEHMDIKSWIGSSMTLGALFGGIIG</sequence>
<feature type="non-terminal residue" evidence="2">
    <location>
        <position position="64"/>
    </location>
</feature>
<accession>A0A7R9LNW0</accession>
<reference evidence="2" key="1">
    <citation type="submission" date="2020-11" db="EMBL/GenBank/DDBJ databases">
        <authorList>
            <person name="Tran Van P."/>
        </authorList>
    </citation>
    <scope>NUCLEOTIDE SEQUENCE</scope>
</reference>